<dbReference type="AlphaFoldDB" id="A0A833TCR2"/>
<gene>
    <name evidence="1" type="ORF">GN244_ATG01965</name>
</gene>
<accession>A0A833TCR2</accession>
<proteinExistence type="predicted"/>
<organism evidence="1 2">
    <name type="scientific">Phytophthora infestans</name>
    <name type="common">Potato late blight agent</name>
    <name type="synonym">Botrytis infestans</name>
    <dbReference type="NCBI Taxonomy" id="4787"/>
    <lineage>
        <taxon>Eukaryota</taxon>
        <taxon>Sar</taxon>
        <taxon>Stramenopiles</taxon>
        <taxon>Oomycota</taxon>
        <taxon>Peronosporomycetes</taxon>
        <taxon>Peronosporales</taxon>
        <taxon>Peronosporaceae</taxon>
        <taxon>Phytophthora</taxon>
    </lineage>
</organism>
<sequence>MFRSRETRKCVIGQVDPDVVPGVLTRYVEISESGLVAHFVTLGNRRTDLETWRLHAPLELPSVMASVLLLPYRPIPLDVGCARWGY</sequence>
<keyword evidence="2" id="KW-1185">Reference proteome</keyword>
<dbReference type="Proteomes" id="UP000602510">
    <property type="component" value="Unassembled WGS sequence"/>
</dbReference>
<evidence type="ECO:0000313" key="1">
    <source>
        <dbReference type="EMBL" id="KAF4045519.1"/>
    </source>
</evidence>
<evidence type="ECO:0000313" key="2">
    <source>
        <dbReference type="Proteomes" id="UP000602510"/>
    </source>
</evidence>
<comment type="caution">
    <text evidence="1">The sequence shown here is derived from an EMBL/GenBank/DDBJ whole genome shotgun (WGS) entry which is preliminary data.</text>
</comment>
<protein>
    <submittedName>
        <fullName evidence="1">Uncharacterized protein</fullName>
    </submittedName>
</protein>
<dbReference type="EMBL" id="WSZM01000043">
    <property type="protein sequence ID" value="KAF4045519.1"/>
    <property type="molecule type" value="Genomic_DNA"/>
</dbReference>
<name>A0A833TCR2_PHYIN</name>
<reference evidence="1" key="1">
    <citation type="submission" date="2020-04" db="EMBL/GenBank/DDBJ databases">
        <title>Hybrid Assembly of Korean Phytophthora infestans isolates.</title>
        <authorList>
            <person name="Prokchorchik M."/>
            <person name="Lee Y."/>
            <person name="Seo J."/>
            <person name="Cho J.-H."/>
            <person name="Park Y.-E."/>
            <person name="Jang D.-C."/>
            <person name="Im J.-S."/>
            <person name="Choi J.-G."/>
            <person name="Park H.-J."/>
            <person name="Lee G.-B."/>
            <person name="Lee Y.-G."/>
            <person name="Hong S.-Y."/>
            <person name="Cho K."/>
            <person name="Sohn K.H."/>
        </authorList>
    </citation>
    <scope>NUCLEOTIDE SEQUENCE</scope>
    <source>
        <strain evidence="1">KR_1_A1</strain>
    </source>
</reference>